<dbReference type="SMART" id="SM00387">
    <property type="entry name" value="HATPase_c"/>
    <property type="match status" value="1"/>
</dbReference>
<dbReference type="SMART" id="SM00448">
    <property type="entry name" value="REC"/>
    <property type="match status" value="1"/>
</dbReference>
<comment type="catalytic activity">
    <reaction evidence="1">
        <text>ATP + protein L-histidine = ADP + protein N-phospho-L-histidine.</text>
        <dbReference type="EC" id="2.7.13.3"/>
    </reaction>
</comment>
<keyword evidence="11" id="KW-1185">Reference proteome</keyword>
<dbReference type="AlphaFoldDB" id="A0A2R4WNM0"/>
<dbReference type="InterPro" id="IPR035965">
    <property type="entry name" value="PAS-like_dom_sf"/>
</dbReference>
<dbReference type="CDD" id="cd00130">
    <property type="entry name" value="PAS"/>
    <property type="match status" value="1"/>
</dbReference>
<evidence type="ECO:0000256" key="4">
    <source>
        <dbReference type="PROSITE-ProRule" id="PRU00169"/>
    </source>
</evidence>
<protein>
    <recommendedName>
        <fullName evidence="2">histidine kinase</fullName>
        <ecNumber evidence="2">2.7.13.3</ecNumber>
    </recommendedName>
</protein>
<feature type="modified residue" description="4-aspartylphosphate" evidence="4">
    <location>
        <position position="538"/>
    </location>
</feature>
<evidence type="ECO:0000256" key="2">
    <source>
        <dbReference type="ARBA" id="ARBA00012438"/>
    </source>
</evidence>
<evidence type="ECO:0000259" key="8">
    <source>
        <dbReference type="PROSITE" id="PS50112"/>
    </source>
</evidence>
<feature type="domain" description="Histidine kinase" evidence="6">
    <location>
        <begin position="247"/>
        <end position="467"/>
    </location>
</feature>
<dbReference type="SMART" id="SM00086">
    <property type="entry name" value="PAC"/>
    <property type="match status" value="1"/>
</dbReference>
<dbReference type="Gene3D" id="1.10.287.130">
    <property type="match status" value="1"/>
</dbReference>
<feature type="domain" description="PAC" evidence="9">
    <location>
        <begin position="180"/>
        <end position="234"/>
    </location>
</feature>
<evidence type="ECO:0000259" key="9">
    <source>
        <dbReference type="PROSITE" id="PS50113"/>
    </source>
</evidence>
<dbReference type="NCBIfam" id="NF010076">
    <property type="entry name" value="PRK13557.1"/>
    <property type="match status" value="1"/>
</dbReference>
<dbReference type="Pfam" id="PF00512">
    <property type="entry name" value="HisKA"/>
    <property type="match status" value="1"/>
</dbReference>
<feature type="domain" description="Response regulatory" evidence="7">
    <location>
        <begin position="488"/>
        <end position="603"/>
    </location>
</feature>
<dbReference type="PANTHER" id="PTHR43065">
    <property type="entry name" value="SENSOR HISTIDINE KINASE"/>
    <property type="match status" value="1"/>
</dbReference>
<dbReference type="PROSITE" id="PS50109">
    <property type="entry name" value="HIS_KIN"/>
    <property type="match status" value="1"/>
</dbReference>
<dbReference type="InterPro" id="IPR036890">
    <property type="entry name" value="HATPase_C_sf"/>
</dbReference>
<dbReference type="PROSITE" id="PS50112">
    <property type="entry name" value="PAS"/>
    <property type="match status" value="1"/>
</dbReference>
<dbReference type="Proteomes" id="UP000244755">
    <property type="component" value="Chromosome 1"/>
</dbReference>
<dbReference type="InterPro" id="IPR001610">
    <property type="entry name" value="PAC"/>
</dbReference>
<evidence type="ECO:0000256" key="5">
    <source>
        <dbReference type="SAM" id="MobiDB-lite"/>
    </source>
</evidence>
<dbReference type="InterPro" id="IPR004358">
    <property type="entry name" value="Sig_transdc_His_kin-like_C"/>
</dbReference>
<name>A0A2R4WNM0_9HYPH</name>
<reference evidence="10 11" key="1">
    <citation type="submission" date="2018-04" db="EMBL/GenBank/DDBJ databases">
        <title>Methylobacterium sp. PR1016A genome.</title>
        <authorList>
            <person name="Park W."/>
        </authorList>
    </citation>
    <scope>NUCLEOTIDE SEQUENCE [LARGE SCALE GENOMIC DNA]</scope>
    <source>
        <strain evidence="10 11">PR1016A</strain>
    </source>
</reference>
<dbReference type="EMBL" id="CP028843">
    <property type="protein sequence ID" value="AWB23120.1"/>
    <property type="molecule type" value="Genomic_DNA"/>
</dbReference>
<organism evidence="10 11">
    <name type="scientific">Methylobacterium currus</name>
    <dbReference type="NCBI Taxonomy" id="2051553"/>
    <lineage>
        <taxon>Bacteria</taxon>
        <taxon>Pseudomonadati</taxon>
        <taxon>Pseudomonadota</taxon>
        <taxon>Alphaproteobacteria</taxon>
        <taxon>Hyphomicrobiales</taxon>
        <taxon>Methylobacteriaceae</taxon>
        <taxon>Methylobacterium</taxon>
    </lineage>
</organism>
<evidence type="ECO:0000259" key="7">
    <source>
        <dbReference type="PROSITE" id="PS50110"/>
    </source>
</evidence>
<sequence length="619" mass="66959">MAEFLEPAWCGPRRRSPVRARIEGKEAEGRARDEGREDLARFAPAPHCPVVRTVDTGGVAYGEPGGCVSEDDQVGVPEPGASHSAEAPSLAHLKSATIREPGLDDRGSVFFAAIEMTRMPMILTDPRQPDNPIVFANRAFQDLTGYTQAELVGRNCRFLQGPETNRETVRELREAVEASRSVATEILNYKRDGSPFWNGIFIGPVFDEAGEIVYFFASQLDVTRRRVSEQAFRQAQKMEAIGQLTAGLAHDFNNLLQVVSGNLELARGSVAGERAQRQLANAAGAAERGAKLTKQLLSFARKARLEPRSLNLNALVLAFAEVAESTLGSTVSVRLDLTPRLPAVTLDRTNLEMALLNVLINARDAMPAGGTVTISTGTVLLNGDGRARGLPPGDYVALRVRDEGEGMAPHVAERATEPFFSTKGPGKGTGLGLAMAHGFVQQSRGRLEIESRPKNGTTITMLFPAGPGAVAEEEPTERRPALRRGDETVLVVEDSDDVRALAREYLESLGYQVLTARDGGEALEILKREERIDLLFSDIVMPGSVNGLILADRAQTMRPDLPVLLTTGYNEDLVAEGPATPTMDVLGKPYRKAELADRVRAALDRGARKMPAPGEPHHG</sequence>
<dbReference type="InterPro" id="IPR036097">
    <property type="entry name" value="HisK_dim/P_sf"/>
</dbReference>
<dbReference type="InterPro" id="IPR003661">
    <property type="entry name" value="HisK_dim/P_dom"/>
</dbReference>
<dbReference type="PROSITE" id="PS50110">
    <property type="entry name" value="RESPONSE_REGULATORY"/>
    <property type="match status" value="1"/>
</dbReference>
<feature type="region of interest" description="Disordered" evidence="5">
    <location>
        <begin position="15"/>
        <end position="37"/>
    </location>
</feature>
<keyword evidence="3 4" id="KW-0597">Phosphoprotein</keyword>
<gene>
    <name evidence="10" type="ORF">DA075_21275</name>
</gene>
<dbReference type="KEGG" id="mee:DA075_21275"/>
<dbReference type="PANTHER" id="PTHR43065:SF42">
    <property type="entry name" value="TWO-COMPONENT SENSOR PPRA"/>
    <property type="match status" value="1"/>
</dbReference>
<dbReference type="Gene3D" id="3.30.565.10">
    <property type="entry name" value="Histidine kinase-like ATPase, C-terminal domain"/>
    <property type="match status" value="1"/>
</dbReference>
<dbReference type="SMART" id="SM00388">
    <property type="entry name" value="HisKA"/>
    <property type="match status" value="1"/>
</dbReference>
<feature type="compositionally biased region" description="Basic and acidic residues" evidence="5">
    <location>
        <begin position="20"/>
        <end position="37"/>
    </location>
</feature>
<accession>A0A2R4WNM0</accession>
<dbReference type="SMART" id="SM00091">
    <property type="entry name" value="PAS"/>
    <property type="match status" value="1"/>
</dbReference>
<dbReference type="InterPro" id="IPR001789">
    <property type="entry name" value="Sig_transdc_resp-reg_receiver"/>
</dbReference>
<dbReference type="Gene3D" id="3.30.450.20">
    <property type="entry name" value="PAS domain"/>
    <property type="match status" value="1"/>
</dbReference>
<dbReference type="PRINTS" id="PR00344">
    <property type="entry name" value="BCTRLSENSOR"/>
</dbReference>
<dbReference type="CDD" id="cd00082">
    <property type="entry name" value="HisKA"/>
    <property type="match status" value="1"/>
</dbReference>
<dbReference type="GO" id="GO:0000155">
    <property type="term" value="F:phosphorelay sensor kinase activity"/>
    <property type="evidence" value="ECO:0007669"/>
    <property type="project" value="InterPro"/>
</dbReference>
<dbReference type="SUPFAM" id="SSF47384">
    <property type="entry name" value="Homodimeric domain of signal transducing histidine kinase"/>
    <property type="match status" value="1"/>
</dbReference>
<dbReference type="InterPro" id="IPR003594">
    <property type="entry name" value="HATPase_dom"/>
</dbReference>
<dbReference type="Gene3D" id="3.40.50.2300">
    <property type="match status" value="1"/>
</dbReference>
<dbReference type="Pfam" id="PF13426">
    <property type="entry name" value="PAS_9"/>
    <property type="match status" value="1"/>
</dbReference>
<feature type="domain" description="PAS" evidence="8">
    <location>
        <begin position="106"/>
        <end position="179"/>
    </location>
</feature>
<dbReference type="PROSITE" id="PS50113">
    <property type="entry name" value="PAC"/>
    <property type="match status" value="1"/>
</dbReference>
<proteinExistence type="predicted"/>
<dbReference type="InterPro" id="IPR000014">
    <property type="entry name" value="PAS"/>
</dbReference>
<dbReference type="SUPFAM" id="SSF55874">
    <property type="entry name" value="ATPase domain of HSP90 chaperone/DNA topoisomerase II/histidine kinase"/>
    <property type="match status" value="1"/>
</dbReference>
<evidence type="ECO:0000313" key="11">
    <source>
        <dbReference type="Proteomes" id="UP000244755"/>
    </source>
</evidence>
<dbReference type="EC" id="2.7.13.3" evidence="2"/>
<dbReference type="Pfam" id="PF02518">
    <property type="entry name" value="HATPase_c"/>
    <property type="match status" value="1"/>
</dbReference>
<dbReference type="OrthoDB" id="9796100at2"/>
<dbReference type="NCBIfam" id="TIGR00229">
    <property type="entry name" value="sensory_box"/>
    <property type="match status" value="1"/>
</dbReference>
<dbReference type="Pfam" id="PF00072">
    <property type="entry name" value="Response_reg"/>
    <property type="match status" value="1"/>
</dbReference>
<dbReference type="InterPro" id="IPR005467">
    <property type="entry name" value="His_kinase_dom"/>
</dbReference>
<evidence type="ECO:0000256" key="3">
    <source>
        <dbReference type="ARBA" id="ARBA00022553"/>
    </source>
</evidence>
<dbReference type="InterPro" id="IPR000700">
    <property type="entry name" value="PAS-assoc_C"/>
</dbReference>
<evidence type="ECO:0000256" key="1">
    <source>
        <dbReference type="ARBA" id="ARBA00000085"/>
    </source>
</evidence>
<dbReference type="SUPFAM" id="SSF52172">
    <property type="entry name" value="CheY-like"/>
    <property type="match status" value="1"/>
</dbReference>
<evidence type="ECO:0000259" key="6">
    <source>
        <dbReference type="PROSITE" id="PS50109"/>
    </source>
</evidence>
<evidence type="ECO:0000313" key="10">
    <source>
        <dbReference type="EMBL" id="AWB23120.1"/>
    </source>
</evidence>
<dbReference type="InterPro" id="IPR011006">
    <property type="entry name" value="CheY-like_superfamily"/>
</dbReference>
<dbReference type="SUPFAM" id="SSF55785">
    <property type="entry name" value="PYP-like sensor domain (PAS domain)"/>
    <property type="match status" value="1"/>
</dbReference>